<evidence type="ECO:0000313" key="1">
    <source>
        <dbReference type="EMBL" id="TWV96295.1"/>
    </source>
</evidence>
<name>A0A5C6LR63_9BACT</name>
<accession>A0A5C6LR63</accession>
<proteinExistence type="predicted"/>
<keyword evidence="2" id="KW-1185">Reference proteome</keyword>
<protein>
    <recommendedName>
        <fullName evidence="3">T9SS C-terminal target domain-containing protein</fullName>
    </recommendedName>
</protein>
<dbReference type="PANTHER" id="PTHR41339:SF1">
    <property type="entry name" value="SECRETED PROTEIN"/>
    <property type="match status" value="1"/>
</dbReference>
<comment type="caution">
    <text evidence="1">The sequence shown here is derived from an EMBL/GenBank/DDBJ whole genome shotgun (WGS) entry which is preliminary data.</text>
</comment>
<sequence>MLKRVFIAAIAASAIFTSCKKEGAIDQKEGQFDRSVNAGVGADTRVWPTTFPPATIPSTIASGTFTLTNDRVWILDGPTYVQSGATLLIQPNTLIKGKSNSTRGTSYLIVTKGGKLIADGDATTSIVFTSDKPAGQRKPGDWGGIIILGDAPTNANGSQIEGILAAEIPAGYSITYGGANSSHNGGTLKCVRIEYAGRDLGNGNEINGLTLGGVGSGTVLDSIQVSFGADDAFEFFGGTVNAKHLVAFANNDDEFDFDLGYVGNIQYAVSLRHPGVPLTADPNGIESDNNAGGTGATPITRPTLSNFTILGANTKRDSLLYGARWRRNSSFNLTNSVIAGYDEAGVIFDGAGAVTHISTAGDGIFSNSLVHSFIAGVSPTPTGAWVGWTGNTTSIAATANSFISLVLPFNLTAPDFRYTAGSASAGKGAFGAAGTARWDDNWASYHPNASTY</sequence>
<dbReference type="RefSeq" id="WP_146307333.1">
    <property type="nucleotide sequence ID" value="NZ_VOHS01000034.1"/>
</dbReference>
<organism evidence="1 2">
    <name type="scientific">Chitinophaga pinensis</name>
    <dbReference type="NCBI Taxonomy" id="79329"/>
    <lineage>
        <taxon>Bacteria</taxon>
        <taxon>Pseudomonadati</taxon>
        <taxon>Bacteroidota</taxon>
        <taxon>Chitinophagia</taxon>
        <taxon>Chitinophagales</taxon>
        <taxon>Chitinophagaceae</taxon>
        <taxon>Chitinophaga</taxon>
    </lineage>
</organism>
<dbReference type="PANTHER" id="PTHR41339">
    <property type="entry name" value="LIPL48"/>
    <property type="match status" value="1"/>
</dbReference>
<dbReference type="EMBL" id="VOHS01000034">
    <property type="protein sequence ID" value="TWV96295.1"/>
    <property type="molecule type" value="Genomic_DNA"/>
</dbReference>
<dbReference type="OrthoDB" id="1521716at2"/>
<dbReference type="Proteomes" id="UP000318815">
    <property type="component" value="Unassembled WGS sequence"/>
</dbReference>
<evidence type="ECO:0000313" key="2">
    <source>
        <dbReference type="Proteomes" id="UP000318815"/>
    </source>
</evidence>
<gene>
    <name evidence="1" type="ORF">FEF09_23285</name>
</gene>
<evidence type="ECO:0008006" key="3">
    <source>
        <dbReference type="Google" id="ProtNLM"/>
    </source>
</evidence>
<reference evidence="1 2" key="1">
    <citation type="submission" date="2019-08" db="EMBL/GenBank/DDBJ databases">
        <title>Whole genome sequencing of chitin degrading bacteria Chitinophaga pinensis YS16.</title>
        <authorList>
            <person name="Singh R.P."/>
            <person name="Manchanda G."/>
            <person name="Maurya I.K."/>
            <person name="Joshi N.K."/>
            <person name="Srivastava A.K."/>
        </authorList>
    </citation>
    <scope>NUCLEOTIDE SEQUENCE [LARGE SCALE GENOMIC DNA]</scope>
    <source>
        <strain evidence="1 2">YS-16</strain>
    </source>
</reference>
<dbReference type="PROSITE" id="PS51257">
    <property type="entry name" value="PROKAR_LIPOPROTEIN"/>
    <property type="match status" value="1"/>
</dbReference>
<dbReference type="AlphaFoldDB" id="A0A5C6LR63"/>